<evidence type="ECO:0000313" key="1">
    <source>
        <dbReference type="EMBL" id="GAA2123331.1"/>
    </source>
</evidence>
<dbReference type="RefSeq" id="WP_344558848.1">
    <property type="nucleotide sequence ID" value="NZ_BAAANS010000092.1"/>
</dbReference>
<evidence type="ECO:0000313" key="2">
    <source>
        <dbReference type="Proteomes" id="UP001500897"/>
    </source>
</evidence>
<organism evidence="1 2">
    <name type="scientific">Kitasatospora saccharophila</name>
    <dbReference type="NCBI Taxonomy" id="407973"/>
    <lineage>
        <taxon>Bacteria</taxon>
        <taxon>Bacillati</taxon>
        <taxon>Actinomycetota</taxon>
        <taxon>Actinomycetes</taxon>
        <taxon>Kitasatosporales</taxon>
        <taxon>Streptomycetaceae</taxon>
        <taxon>Kitasatospora</taxon>
    </lineage>
</organism>
<accession>A0ABN2YBQ9</accession>
<proteinExistence type="predicted"/>
<dbReference type="Proteomes" id="UP001500897">
    <property type="component" value="Unassembled WGS sequence"/>
</dbReference>
<dbReference type="EMBL" id="BAAANS010000092">
    <property type="protein sequence ID" value="GAA2123331.1"/>
    <property type="molecule type" value="Genomic_DNA"/>
</dbReference>
<sequence>MQKTGGANFPVGGLGGGARLNATWPFGVLVVEAGRVRLRIRLFGVFGRVFGARPLEGTPAEVVEVFPCRGRLGTSGVGLRTAGGERYYFWTGAGTEVLDACRREGFAVSAEVQRM</sequence>
<protein>
    <submittedName>
        <fullName evidence="1">Uncharacterized protein</fullName>
    </submittedName>
</protein>
<name>A0ABN2YBQ9_9ACTN</name>
<reference evidence="2" key="1">
    <citation type="journal article" date="2019" name="Int. J. Syst. Evol. Microbiol.">
        <title>The Global Catalogue of Microorganisms (GCM) 10K type strain sequencing project: providing services to taxonomists for standard genome sequencing and annotation.</title>
        <authorList>
            <consortium name="The Broad Institute Genomics Platform"/>
            <consortium name="The Broad Institute Genome Sequencing Center for Infectious Disease"/>
            <person name="Wu L."/>
            <person name="Ma J."/>
        </authorList>
    </citation>
    <scope>NUCLEOTIDE SEQUENCE [LARGE SCALE GENOMIC DNA]</scope>
    <source>
        <strain evidence="2">JCM 14559</strain>
    </source>
</reference>
<gene>
    <name evidence="1" type="ORF">GCM10009759_74350</name>
</gene>
<keyword evidence="2" id="KW-1185">Reference proteome</keyword>
<comment type="caution">
    <text evidence="1">The sequence shown here is derived from an EMBL/GenBank/DDBJ whole genome shotgun (WGS) entry which is preliminary data.</text>
</comment>